<evidence type="ECO:0000313" key="4">
    <source>
        <dbReference type="EMBL" id="KNE90751.1"/>
    </source>
</evidence>
<feature type="transmembrane region" description="Helical" evidence="3">
    <location>
        <begin position="49"/>
        <end position="68"/>
    </location>
</feature>
<sequence>MISTSQAEEQQQEPRMIAGEDEGDKRTQKMAYDEIRLGKEIEAEHQLGLSNWIPLILVILPNLGAMFFDGEPESWRDSLLFLLIVYFLYKISKAPWQLYASARTTRILNQARMANRTGKLNKTIHPIQTQDQQYLTELKRFEMAYLLLATFSPILGISLLLYLQTKLDLGLEYLNSHSTVLYLLSSLIKPLGHLHHRLLQRTTYLQSQLIFPVRLSDQFNQSIDDLNFKLLELEQSSISKSALTKFHKEAIQDPLHGISTKLTKYQSEDELCQLRSATRLNSIEQNLLTIKEKLETTEESLQQLIKHDRSLHNTPLVKIVNEFLPSKKVNTHHPLKQGREEGESYLKIISRYIFNTPTLPSKLRSPQVTRAKPPKKIKAMTKVLMYPILKPISIGYKLIKRVISVPLKIIRLLSASKQVDDTEQPFIRRRNIPTNEDAHPSSSVSSSGTPSSTSPDSLNSDLDLLIDHHHHHHGHGHHGRSKVKAEPGIETQWDQNSRFFHDQDQVLVDHSLDHSFEDHHLF</sequence>
<comment type="caution">
    <text evidence="4">The sequence shown here is derived from an EMBL/GenBank/DDBJ whole genome shotgun (WGS) entry which is preliminary data.</text>
</comment>
<keyword evidence="5" id="KW-1185">Reference proteome</keyword>
<dbReference type="Proteomes" id="UP000054564">
    <property type="component" value="Unassembled WGS sequence"/>
</dbReference>
<dbReference type="EMBL" id="AJIL01000239">
    <property type="protein sequence ID" value="KNE90751.1"/>
    <property type="molecule type" value="Genomic_DNA"/>
</dbReference>
<proteinExistence type="predicted"/>
<dbReference type="STRING" id="1165861.A0A0L0UUY3"/>
<dbReference type="PANTHER" id="PTHR42032">
    <property type="entry name" value="YALI0E30679P"/>
    <property type="match status" value="1"/>
</dbReference>
<protein>
    <submittedName>
        <fullName evidence="4">Uncharacterized protein</fullName>
    </submittedName>
</protein>
<dbReference type="AlphaFoldDB" id="A0A0L0UUY3"/>
<evidence type="ECO:0000256" key="2">
    <source>
        <dbReference type="SAM" id="MobiDB-lite"/>
    </source>
</evidence>
<reference evidence="5" key="1">
    <citation type="submission" date="2014-03" db="EMBL/GenBank/DDBJ databases">
        <title>The Genome Sequence of Puccinia striiformis f. sp. tritici PST-78.</title>
        <authorList>
            <consortium name="The Broad Institute Genome Sequencing Platform"/>
            <person name="Cuomo C."/>
            <person name="Hulbert S."/>
            <person name="Chen X."/>
            <person name="Walker B."/>
            <person name="Young S.K."/>
            <person name="Zeng Q."/>
            <person name="Gargeya S."/>
            <person name="Fitzgerald M."/>
            <person name="Haas B."/>
            <person name="Abouelleil A."/>
            <person name="Alvarado L."/>
            <person name="Arachchi H.M."/>
            <person name="Berlin A.M."/>
            <person name="Chapman S.B."/>
            <person name="Goldberg J."/>
            <person name="Griggs A."/>
            <person name="Gujja S."/>
            <person name="Hansen M."/>
            <person name="Howarth C."/>
            <person name="Imamovic A."/>
            <person name="Larimer J."/>
            <person name="McCowan C."/>
            <person name="Montmayeur A."/>
            <person name="Murphy C."/>
            <person name="Neiman D."/>
            <person name="Pearson M."/>
            <person name="Priest M."/>
            <person name="Roberts A."/>
            <person name="Saif S."/>
            <person name="Shea T."/>
            <person name="Sisk P."/>
            <person name="Sykes S."/>
            <person name="Wortman J."/>
            <person name="Nusbaum C."/>
            <person name="Birren B."/>
        </authorList>
    </citation>
    <scope>NUCLEOTIDE SEQUENCE [LARGE SCALE GENOMIC DNA]</scope>
    <source>
        <strain evidence="5">race PST-78</strain>
    </source>
</reference>
<feature type="transmembrane region" description="Helical" evidence="3">
    <location>
        <begin position="143"/>
        <end position="163"/>
    </location>
</feature>
<evidence type="ECO:0000313" key="5">
    <source>
        <dbReference type="Proteomes" id="UP000054564"/>
    </source>
</evidence>
<feature type="transmembrane region" description="Helical" evidence="3">
    <location>
        <begin position="74"/>
        <end position="91"/>
    </location>
</feature>
<feature type="region of interest" description="Disordered" evidence="2">
    <location>
        <begin position="1"/>
        <end position="26"/>
    </location>
</feature>
<dbReference type="PANTHER" id="PTHR42032:SF1">
    <property type="entry name" value="YALI0E30679P"/>
    <property type="match status" value="1"/>
</dbReference>
<evidence type="ECO:0000256" key="1">
    <source>
        <dbReference type="SAM" id="Coils"/>
    </source>
</evidence>
<feature type="region of interest" description="Disordered" evidence="2">
    <location>
        <begin position="422"/>
        <end position="461"/>
    </location>
</feature>
<feature type="coiled-coil region" evidence="1">
    <location>
        <begin position="280"/>
        <end position="307"/>
    </location>
</feature>
<gene>
    <name evidence="4" type="ORF">PSTG_15815</name>
</gene>
<organism evidence="4 5">
    <name type="scientific">Puccinia striiformis f. sp. tritici PST-78</name>
    <dbReference type="NCBI Taxonomy" id="1165861"/>
    <lineage>
        <taxon>Eukaryota</taxon>
        <taxon>Fungi</taxon>
        <taxon>Dikarya</taxon>
        <taxon>Basidiomycota</taxon>
        <taxon>Pucciniomycotina</taxon>
        <taxon>Pucciniomycetes</taxon>
        <taxon>Pucciniales</taxon>
        <taxon>Pucciniaceae</taxon>
        <taxon>Puccinia</taxon>
    </lineage>
</organism>
<keyword evidence="3" id="KW-0812">Transmembrane</keyword>
<name>A0A0L0UUY3_9BASI</name>
<accession>A0A0L0UUY3</accession>
<keyword evidence="3" id="KW-1133">Transmembrane helix</keyword>
<evidence type="ECO:0000256" key="3">
    <source>
        <dbReference type="SAM" id="Phobius"/>
    </source>
</evidence>
<feature type="compositionally biased region" description="Low complexity" evidence="2">
    <location>
        <begin position="440"/>
        <end position="461"/>
    </location>
</feature>
<dbReference type="OrthoDB" id="10263751at2759"/>
<keyword evidence="1" id="KW-0175">Coiled coil</keyword>
<keyword evidence="3" id="KW-0472">Membrane</keyword>